<gene>
    <name evidence="1" type="ORF">GMARGA_LOCUS40786</name>
</gene>
<dbReference type="Proteomes" id="UP000789901">
    <property type="component" value="Unassembled WGS sequence"/>
</dbReference>
<evidence type="ECO:0000313" key="1">
    <source>
        <dbReference type="EMBL" id="CAG8851525.1"/>
    </source>
</evidence>
<name>A0ABN7XB06_GIGMA</name>
<protein>
    <submittedName>
        <fullName evidence="1">36939_t:CDS:1</fullName>
    </submittedName>
</protein>
<organism evidence="1 2">
    <name type="scientific">Gigaspora margarita</name>
    <dbReference type="NCBI Taxonomy" id="4874"/>
    <lineage>
        <taxon>Eukaryota</taxon>
        <taxon>Fungi</taxon>
        <taxon>Fungi incertae sedis</taxon>
        <taxon>Mucoromycota</taxon>
        <taxon>Glomeromycotina</taxon>
        <taxon>Glomeromycetes</taxon>
        <taxon>Diversisporales</taxon>
        <taxon>Gigasporaceae</taxon>
        <taxon>Gigaspora</taxon>
    </lineage>
</organism>
<evidence type="ECO:0000313" key="2">
    <source>
        <dbReference type="Proteomes" id="UP000789901"/>
    </source>
</evidence>
<dbReference type="EMBL" id="CAJVQB010106549">
    <property type="protein sequence ID" value="CAG8851525.1"/>
    <property type="molecule type" value="Genomic_DNA"/>
</dbReference>
<proteinExistence type="predicted"/>
<comment type="caution">
    <text evidence="1">The sequence shown here is derived from an EMBL/GenBank/DDBJ whole genome shotgun (WGS) entry which is preliminary data.</text>
</comment>
<reference evidence="1 2" key="1">
    <citation type="submission" date="2021-06" db="EMBL/GenBank/DDBJ databases">
        <authorList>
            <person name="Kallberg Y."/>
            <person name="Tangrot J."/>
            <person name="Rosling A."/>
        </authorList>
    </citation>
    <scope>NUCLEOTIDE SEQUENCE [LARGE SCALE GENOMIC DNA]</scope>
    <source>
        <strain evidence="1 2">120-4 pot B 10/14</strain>
    </source>
</reference>
<feature type="non-terminal residue" evidence="1">
    <location>
        <position position="1"/>
    </location>
</feature>
<keyword evidence="2" id="KW-1185">Reference proteome</keyword>
<feature type="non-terminal residue" evidence="1">
    <location>
        <position position="44"/>
    </location>
</feature>
<sequence length="44" mass="5147">YEELKKTDGEPPQKVDSEWIIATNDGYITFESEELVSWMNLIVK</sequence>
<accession>A0ABN7XB06</accession>